<evidence type="ECO:0000313" key="7">
    <source>
        <dbReference type="EMBL" id="GFR43815.1"/>
    </source>
</evidence>
<dbReference type="InterPro" id="IPR000719">
    <property type="entry name" value="Prot_kinase_dom"/>
</dbReference>
<keyword evidence="4" id="KW-0418">Kinase</keyword>
<dbReference type="PROSITE" id="PS50011">
    <property type="entry name" value="PROTEIN_KINASE_DOM"/>
    <property type="match status" value="1"/>
</dbReference>
<comment type="caution">
    <text evidence="7">The sequence shown here is derived from an EMBL/GenBank/DDBJ whole genome shotgun (WGS) entry which is preliminary data.</text>
</comment>
<evidence type="ECO:0000256" key="2">
    <source>
        <dbReference type="ARBA" id="ARBA00022679"/>
    </source>
</evidence>
<dbReference type="Gene3D" id="1.10.510.10">
    <property type="entry name" value="Transferase(Phosphotransferase) domain 1"/>
    <property type="match status" value="1"/>
</dbReference>
<name>A0AAD3DL12_9CHLO</name>
<dbReference type="PANTHER" id="PTHR24351">
    <property type="entry name" value="RIBOSOMAL PROTEIN S6 KINASE"/>
    <property type="match status" value="1"/>
</dbReference>
<protein>
    <recommendedName>
        <fullName evidence="6">Protein kinase domain-containing protein</fullName>
    </recommendedName>
</protein>
<evidence type="ECO:0000256" key="3">
    <source>
        <dbReference type="ARBA" id="ARBA00022741"/>
    </source>
</evidence>
<evidence type="ECO:0000256" key="1">
    <source>
        <dbReference type="ARBA" id="ARBA00022527"/>
    </source>
</evidence>
<keyword evidence="2" id="KW-0808">Transferase</keyword>
<dbReference type="Proteomes" id="UP001054857">
    <property type="component" value="Unassembled WGS sequence"/>
</dbReference>
<dbReference type="CDD" id="cd00180">
    <property type="entry name" value="PKc"/>
    <property type="match status" value="1"/>
</dbReference>
<evidence type="ECO:0000313" key="8">
    <source>
        <dbReference type="Proteomes" id="UP001054857"/>
    </source>
</evidence>
<dbReference type="Pfam" id="PF00069">
    <property type="entry name" value="Pkinase"/>
    <property type="match status" value="1"/>
</dbReference>
<evidence type="ECO:0000256" key="5">
    <source>
        <dbReference type="ARBA" id="ARBA00022840"/>
    </source>
</evidence>
<dbReference type="InterPro" id="IPR011009">
    <property type="entry name" value="Kinase-like_dom_sf"/>
</dbReference>
<keyword evidence="3" id="KW-0547">Nucleotide-binding</keyword>
<reference evidence="7 8" key="1">
    <citation type="journal article" date="2021" name="Sci. Rep.">
        <title>Genome sequencing of the multicellular alga Astrephomene provides insights into convergent evolution of germ-soma differentiation.</title>
        <authorList>
            <person name="Yamashita S."/>
            <person name="Yamamoto K."/>
            <person name="Matsuzaki R."/>
            <person name="Suzuki S."/>
            <person name="Yamaguchi H."/>
            <person name="Hirooka S."/>
            <person name="Minakuchi Y."/>
            <person name="Miyagishima S."/>
            <person name="Kawachi M."/>
            <person name="Toyoda A."/>
            <person name="Nozaki H."/>
        </authorList>
    </citation>
    <scope>NUCLEOTIDE SEQUENCE [LARGE SCALE GENOMIC DNA]</scope>
    <source>
        <strain evidence="7 8">NIES-4017</strain>
    </source>
</reference>
<dbReference type="SUPFAM" id="SSF56112">
    <property type="entry name" value="Protein kinase-like (PK-like)"/>
    <property type="match status" value="1"/>
</dbReference>
<dbReference type="GO" id="GO:0004674">
    <property type="term" value="F:protein serine/threonine kinase activity"/>
    <property type="evidence" value="ECO:0007669"/>
    <property type="project" value="UniProtKB-KW"/>
</dbReference>
<keyword evidence="8" id="KW-1185">Reference proteome</keyword>
<keyword evidence="1" id="KW-0723">Serine/threonine-protein kinase</keyword>
<feature type="domain" description="Protein kinase" evidence="6">
    <location>
        <begin position="118"/>
        <end position="399"/>
    </location>
</feature>
<gene>
    <name evidence="7" type="ORF">Agub_g4941</name>
</gene>
<accession>A0AAD3DL12</accession>
<proteinExistence type="predicted"/>
<keyword evidence="5" id="KW-0067">ATP-binding</keyword>
<dbReference type="GO" id="GO:0005524">
    <property type="term" value="F:ATP binding"/>
    <property type="evidence" value="ECO:0007669"/>
    <property type="project" value="UniProtKB-KW"/>
</dbReference>
<organism evidence="7 8">
    <name type="scientific">Astrephomene gubernaculifera</name>
    <dbReference type="NCBI Taxonomy" id="47775"/>
    <lineage>
        <taxon>Eukaryota</taxon>
        <taxon>Viridiplantae</taxon>
        <taxon>Chlorophyta</taxon>
        <taxon>core chlorophytes</taxon>
        <taxon>Chlorophyceae</taxon>
        <taxon>CS clade</taxon>
        <taxon>Chlamydomonadales</taxon>
        <taxon>Astrephomenaceae</taxon>
        <taxon>Astrephomene</taxon>
    </lineage>
</organism>
<evidence type="ECO:0000256" key="4">
    <source>
        <dbReference type="ARBA" id="ARBA00022777"/>
    </source>
</evidence>
<dbReference type="EMBL" id="BMAR01000006">
    <property type="protein sequence ID" value="GFR43815.1"/>
    <property type="molecule type" value="Genomic_DNA"/>
</dbReference>
<dbReference type="AlphaFoldDB" id="A0AAD3DL12"/>
<sequence length="424" mass="45273">MASLLHTARERRRDAPHAVARLIPKAVPAPTCAAPCTSFGTSPPEDVACSPADSFLASCASLGSSFSELSLGSSFDPPAHLPFLPRTTSLVRKPLPDEHASFLRKTLKKLRPGQQLPARKVRILGRGGVGEVTLLELNLPASTDANSDGNASKNCSKSGGGTLLLAHKAITCRRYDAARHARELAAMEAAAAGCPFILRVYGSSLPIGKPPYAIYTEYAPLGSLADLIESRRRHRGPRYRTAVATDPQQLSYFDEHEIRWLAARVLAALVHLHSLGLVHRDVSPHNIYRSASGHPLLADFDAVAAVDEDGYVYGTAGRLSCAAPEVRAAAYGGGPYNGARADMWGLGAVLLEMVSEQELCQGPTLEECSEALRDLILGGLLVPQARRLDAAAAQAHPFFEGVDWSRLEFEPAPLGLGPDGLLDE</sequence>
<evidence type="ECO:0000259" key="6">
    <source>
        <dbReference type="PROSITE" id="PS50011"/>
    </source>
</evidence>